<organism evidence="1 2">
    <name type="scientific">Campylobacter concisus</name>
    <dbReference type="NCBI Taxonomy" id="199"/>
    <lineage>
        <taxon>Bacteria</taxon>
        <taxon>Pseudomonadati</taxon>
        <taxon>Campylobacterota</taxon>
        <taxon>Epsilonproteobacteria</taxon>
        <taxon>Campylobacterales</taxon>
        <taxon>Campylobacteraceae</taxon>
        <taxon>Campylobacter</taxon>
    </lineage>
</organism>
<evidence type="ECO:0000313" key="2">
    <source>
        <dbReference type="Proteomes" id="UP000192671"/>
    </source>
</evidence>
<proteinExistence type="predicted"/>
<name>A0A1X0U2D0_9BACT</name>
<dbReference type="Proteomes" id="UP000192671">
    <property type="component" value="Unassembled WGS sequence"/>
</dbReference>
<protein>
    <recommendedName>
        <fullName evidence="3">Large polyvalent protein associated domain-containing protein</fullName>
    </recommendedName>
</protein>
<dbReference type="EMBL" id="LVWL01000020">
    <property type="protein sequence ID" value="ORI07432.1"/>
    <property type="molecule type" value="Genomic_DNA"/>
</dbReference>
<reference evidence="1 2" key="1">
    <citation type="journal article" date="2017" name="Gene Rep">
        <title>The ribosomal RNA operon (rrn) of Campylobacter concisus supports molecular typing to genomospecies level.</title>
        <authorList>
            <person name="Huq M."/>
            <person name="Van T.T.H."/>
            <person name="Gurtler V."/>
            <person name="Elshagmani E."/>
            <person name="Allemailem K.S."/>
            <person name="Smooker P.M."/>
            <person name="Istivan T.S."/>
        </authorList>
    </citation>
    <scope>NUCLEOTIDE SEQUENCE [LARGE SCALE GENOMIC DNA]</scope>
    <source>
        <strain evidence="1 2">RCH 26</strain>
    </source>
</reference>
<evidence type="ECO:0000313" key="1">
    <source>
        <dbReference type="EMBL" id="ORI07432.1"/>
    </source>
</evidence>
<evidence type="ECO:0008006" key="3">
    <source>
        <dbReference type="Google" id="ProtNLM"/>
    </source>
</evidence>
<comment type="caution">
    <text evidence="1">The sequence shown here is derived from an EMBL/GenBank/DDBJ whole genome shotgun (WGS) entry which is preliminary data.</text>
</comment>
<sequence length="761" mass="85318">MSEKCPLKEIQERSSKLLDRWALKVDDVFDKASLGLDKAAKWTDENIPFAGKLLDIREHAKDIDDLLGEYHRTTAAIYTQAGQFKEYLGKLSFGNRKAMFKALDGEMDPGELPEYVRPLYEKVRKTIDDGAQALVDAGALESKNVIKDYVKHYYKKHMDEAKENSRIAKALRQSKFFARKQMSWEQKQLREIEDDAAFAVTNTILEQKKQLLKAQTLKLFADKFAKDAPPEGVDGLKWVKMSDESAGGGIKKYGALAGKYVPEDVANALAEAEMLGREMAKFNGSYFKLIDHIKVNVTVKNPFTHLYNFGSNMALAFLHGDFNEAIKTTAAWMRRDKQFKKWENLANSLGLDSHLNDLEGLVKPLQSESKGNILTKALKEAYMAEGSWSGEKARYLYSMEDKVFKIARFKKNLEMIAKDRGFNVNDFSKFSADELKAAMKDAQYSYVDYSTHFNGTLKMLDKTGVQPFLHYAVKSTPMVVKAALKRPDRFLMMQAVLAYGGGSAWLGADNERDNLAKPEWAESGVLPNLVGVKSWMRVGNTNWYFNSGRLVPGFRFDGFDKLEFNGGFVGGAINIASGKSTLGYKIESDDDPNAVKMTKRLLELTKSYFPPISPLGRYGQQLGAQGVANITGADIAPKDYNKDELGFGGIMARGVGVRRFNKEKEYGKELKKALKEYEQFVPIRVPNSKDTEKVEKAKVHNEKIAKLSVAELREAKARAEAKFKRIKEAASADGVKLNIELLKQSKQGGGAFGISKIKFPD</sequence>
<dbReference type="AlphaFoldDB" id="A0A1X0U2D0"/>
<accession>A0A1X0U2D0</accession>
<gene>
    <name evidence="1" type="ORF">A3835_07720</name>
</gene>